<evidence type="ECO:0000256" key="8">
    <source>
        <dbReference type="HAMAP-Rule" id="MF_00049"/>
    </source>
</evidence>
<comment type="catalytic activity">
    <reaction evidence="7 8">
        <text>tRNA(Leu) + L-leucine + ATP = L-leucyl-tRNA(Leu) + AMP + diphosphate</text>
        <dbReference type="Rhea" id="RHEA:11688"/>
        <dbReference type="Rhea" id="RHEA-COMP:9613"/>
        <dbReference type="Rhea" id="RHEA-COMP:9622"/>
        <dbReference type="ChEBI" id="CHEBI:30616"/>
        <dbReference type="ChEBI" id="CHEBI:33019"/>
        <dbReference type="ChEBI" id="CHEBI:57427"/>
        <dbReference type="ChEBI" id="CHEBI:78442"/>
        <dbReference type="ChEBI" id="CHEBI:78494"/>
        <dbReference type="ChEBI" id="CHEBI:456215"/>
        <dbReference type="EC" id="6.1.1.4"/>
    </reaction>
</comment>
<dbReference type="GO" id="GO:0002161">
    <property type="term" value="F:aminoacyl-tRNA deacylase activity"/>
    <property type="evidence" value="ECO:0007669"/>
    <property type="project" value="InterPro"/>
</dbReference>
<dbReference type="Gene3D" id="1.10.730.10">
    <property type="entry name" value="Isoleucyl-tRNA Synthetase, Domain 1"/>
    <property type="match status" value="1"/>
</dbReference>
<dbReference type="InterPro" id="IPR009080">
    <property type="entry name" value="tRNAsynth_Ia_anticodon-bd"/>
</dbReference>
<keyword evidence="8" id="KW-0963">Cytoplasm</keyword>
<evidence type="ECO:0000259" key="11">
    <source>
        <dbReference type="Pfam" id="PF13603"/>
    </source>
</evidence>
<accession>A0A1F5KIU1</accession>
<dbReference type="EMBL" id="MFDD01000006">
    <property type="protein sequence ID" value="OGE40740.1"/>
    <property type="molecule type" value="Genomic_DNA"/>
</dbReference>
<evidence type="ECO:0000256" key="7">
    <source>
        <dbReference type="ARBA" id="ARBA00047469"/>
    </source>
</evidence>
<comment type="subcellular location">
    <subcellularLocation>
        <location evidence="8">Cytoplasm</location>
    </subcellularLocation>
</comment>
<evidence type="ECO:0000259" key="9">
    <source>
        <dbReference type="Pfam" id="PF00133"/>
    </source>
</evidence>
<dbReference type="GO" id="GO:0005737">
    <property type="term" value="C:cytoplasm"/>
    <property type="evidence" value="ECO:0007669"/>
    <property type="project" value="UniProtKB-SubCell"/>
</dbReference>
<keyword evidence="4 8" id="KW-0067">ATP-binding</keyword>
<evidence type="ECO:0000313" key="13">
    <source>
        <dbReference type="Proteomes" id="UP000177328"/>
    </source>
</evidence>
<feature type="domain" description="Aminoacyl-tRNA synthetase class Ia" evidence="9">
    <location>
        <begin position="12"/>
        <end position="205"/>
    </location>
</feature>
<feature type="short sequence motif" description="'KMSKS' region" evidence="8">
    <location>
        <begin position="621"/>
        <end position="625"/>
    </location>
</feature>
<dbReference type="InterPro" id="IPR002300">
    <property type="entry name" value="aa-tRNA-synth_Ia"/>
</dbReference>
<keyword evidence="3 8" id="KW-0547">Nucleotide-binding</keyword>
<evidence type="ECO:0000256" key="1">
    <source>
        <dbReference type="ARBA" id="ARBA00005594"/>
    </source>
</evidence>
<dbReference type="Pfam" id="PF08264">
    <property type="entry name" value="Anticodon_1"/>
    <property type="match status" value="1"/>
</dbReference>
<dbReference type="GO" id="GO:0005524">
    <property type="term" value="F:ATP binding"/>
    <property type="evidence" value="ECO:0007669"/>
    <property type="project" value="UniProtKB-UniRule"/>
</dbReference>
<organism evidence="12 13">
    <name type="scientific">Candidatus Daviesbacteria bacterium RIFCSPHIGHO2_02_FULL_43_12</name>
    <dbReference type="NCBI Taxonomy" id="1797776"/>
    <lineage>
        <taxon>Bacteria</taxon>
        <taxon>Candidatus Daviesiibacteriota</taxon>
    </lineage>
</organism>
<dbReference type="Proteomes" id="UP000177328">
    <property type="component" value="Unassembled WGS sequence"/>
</dbReference>
<feature type="short sequence motif" description="'HIGH' region" evidence="8">
    <location>
        <begin position="40"/>
        <end position="50"/>
    </location>
</feature>
<dbReference type="Gene3D" id="3.40.50.620">
    <property type="entry name" value="HUPs"/>
    <property type="match status" value="2"/>
</dbReference>
<proteinExistence type="inferred from homology"/>
<dbReference type="SUPFAM" id="SSF47323">
    <property type="entry name" value="Anticodon-binding domain of a subclass of class I aminoacyl-tRNA synthetases"/>
    <property type="match status" value="1"/>
</dbReference>
<dbReference type="InterPro" id="IPR014729">
    <property type="entry name" value="Rossmann-like_a/b/a_fold"/>
</dbReference>
<evidence type="ECO:0000259" key="10">
    <source>
        <dbReference type="Pfam" id="PF08264"/>
    </source>
</evidence>
<dbReference type="SUPFAM" id="SSF50677">
    <property type="entry name" value="ValRS/IleRS/LeuRS editing domain"/>
    <property type="match status" value="1"/>
</dbReference>
<dbReference type="InterPro" id="IPR025709">
    <property type="entry name" value="Leu_tRNA-synth_edit"/>
</dbReference>
<comment type="caution">
    <text evidence="12">The sequence shown here is derived from an EMBL/GenBank/DDBJ whole genome shotgun (WGS) entry which is preliminary data.</text>
</comment>
<protein>
    <recommendedName>
        <fullName evidence="8">Leucine--tRNA ligase</fullName>
        <ecNumber evidence="8">6.1.1.4</ecNumber>
    </recommendedName>
    <alternativeName>
        <fullName evidence="8">Leucyl-tRNA synthetase</fullName>
        <shortName evidence="8">LeuRS</shortName>
    </alternativeName>
</protein>
<sequence length="878" mass="99870">MKKYMPTEIESKWQKKWMDNGTFASDLTGDNKYYVLAEFPYPSGDLHMGHWFTWGGADIFARFKRMQGYNVFFPIGFDAFGLPAENAAIKRNIHPQDWTRANIFKMKEQFLTMGPSFSFDHEVITCEPEYYRWNQWIFLKMLERGIAYRGKSLANWCPSCQTVLANEGVENGKCWRCGSEVIQKDVEQWFFRITDYADRLLWAVSSNLTLATSNLVDWPQSVREGQNSWIGKSEGMEINFKLVASGKSQGSSKNKPRLLTLDSSDSIIVYTSYPETIFGVTYLVLAPEHPIVQHLLSSQFTVNSSQLAQVRDYVDQAKKKSELERKTAEKNKTGVFTGLYVINPVNGEKVPVWIADYVLGGYGTGAVMGVPGSDHRDYAFAATYSLLIRRVIAPSANSSSQLEQLAQEPIGSVEDVLEEGVLVNSGEFTGLRTPDQARPAIADWLESQGFAKRSVQYHLHDWSISRQRYWGTPIPVIHCPDCGIVPVPEEQLPVELPYNVDYTPKGKSPLASNEEWHRVSCPKCGKPATRDADTMDTFVDSSWYFFRYLSPQYKQGPFDKKVASEIMPVDIYFGGAEHTLGHTMYSRFFTKFLKDIGWTDLEEYASRRINHGIVLGPDGNKMSKSKGNVVNPDDEVKKYGADAVRVYLAFFMPYDGTGPWISERVWGAFRFLDRVWGLQEKLSVISHQSSESLTADSEASLKAEDLFQMHRTIKRVTEEIEATKFNTAVAALMEWLNYLSKKNVTKEEFSTFLKLLSPIAPHITEELWQMVHSSQFTVHSKHKENLVSAVNPEPTIFKSIHTQPWPKFEQEYLTLPEIKIVIQVNGKPRDVLSINKDQESEEQLLELVKTSKAAKFLEAKEIKKTVYIPGKILSLVTD</sequence>
<keyword evidence="2 8" id="KW-0436">Ligase</keyword>
<dbReference type="SUPFAM" id="SSF52374">
    <property type="entry name" value="Nucleotidylyl transferase"/>
    <property type="match status" value="1"/>
</dbReference>
<dbReference type="HAMAP" id="MF_00049_B">
    <property type="entry name" value="Leu_tRNA_synth_B"/>
    <property type="match status" value="1"/>
</dbReference>
<dbReference type="InterPro" id="IPR009008">
    <property type="entry name" value="Val/Leu/Ile-tRNA-synth_edit"/>
</dbReference>
<keyword evidence="5 8" id="KW-0648">Protein biosynthesis</keyword>
<keyword evidence="6 8" id="KW-0030">Aminoacyl-tRNA synthetase</keyword>
<dbReference type="InterPro" id="IPR002302">
    <property type="entry name" value="Leu-tRNA-ligase"/>
</dbReference>
<dbReference type="NCBIfam" id="TIGR00396">
    <property type="entry name" value="leuS_bact"/>
    <property type="match status" value="1"/>
</dbReference>
<dbReference type="FunFam" id="1.10.730.10:FF:000002">
    <property type="entry name" value="Leucine--tRNA ligase"/>
    <property type="match status" value="1"/>
</dbReference>
<evidence type="ECO:0000313" key="12">
    <source>
        <dbReference type="EMBL" id="OGE40740.1"/>
    </source>
</evidence>
<evidence type="ECO:0000256" key="4">
    <source>
        <dbReference type="ARBA" id="ARBA00022840"/>
    </source>
</evidence>
<evidence type="ECO:0000256" key="3">
    <source>
        <dbReference type="ARBA" id="ARBA00022741"/>
    </source>
</evidence>
<dbReference type="PRINTS" id="PR00985">
    <property type="entry name" value="TRNASYNTHLEU"/>
</dbReference>
<dbReference type="AlphaFoldDB" id="A0A1F5KIU1"/>
<feature type="domain" description="Aminoacyl-tRNA synthetase class Ia" evidence="9">
    <location>
        <begin position="459"/>
        <end position="649"/>
    </location>
</feature>
<comment type="similarity">
    <text evidence="1 8">Belongs to the class-I aminoacyl-tRNA synthetase family.</text>
</comment>
<dbReference type="CDD" id="cd07958">
    <property type="entry name" value="Anticodon_Ia_Leu_BEm"/>
    <property type="match status" value="1"/>
</dbReference>
<feature type="binding site" evidence="8">
    <location>
        <position position="624"/>
    </location>
    <ligand>
        <name>ATP</name>
        <dbReference type="ChEBI" id="CHEBI:30616"/>
    </ligand>
</feature>
<reference evidence="12 13" key="1">
    <citation type="journal article" date="2016" name="Nat. Commun.">
        <title>Thousands of microbial genomes shed light on interconnected biogeochemical processes in an aquifer system.</title>
        <authorList>
            <person name="Anantharaman K."/>
            <person name="Brown C.T."/>
            <person name="Hug L.A."/>
            <person name="Sharon I."/>
            <person name="Castelle C.J."/>
            <person name="Probst A.J."/>
            <person name="Thomas B.C."/>
            <person name="Singh A."/>
            <person name="Wilkins M.J."/>
            <person name="Karaoz U."/>
            <person name="Brodie E.L."/>
            <person name="Williams K.H."/>
            <person name="Hubbard S.S."/>
            <person name="Banfield J.F."/>
        </authorList>
    </citation>
    <scope>NUCLEOTIDE SEQUENCE [LARGE SCALE GENOMIC DNA]</scope>
</reference>
<dbReference type="FunFam" id="3.40.50.620:FF:000003">
    <property type="entry name" value="Leucine--tRNA ligase"/>
    <property type="match status" value="1"/>
</dbReference>
<dbReference type="InterPro" id="IPR013155">
    <property type="entry name" value="M/V/L/I-tRNA-synth_anticd-bd"/>
</dbReference>
<dbReference type="Gene3D" id="3.10.20.590">
    <property type="match status" value="1"/>
</dbReference>
<evidence type="ECO:0000256" key="2">
    <source>
        <dbReference type="ARBA" id="ARBA00022598"/>
    </source>
</evidence>
<dbReference type="Pfam" id="PF00133">
    <property type="entry name" value="tRNA-synt_1"/>
    <property type="match status" value="2"/>
</dbReference>
<dbReference type="PANTHER" id="PTHR43740:SF2">
    <property type="entry name" value="LEUCINE--TRNA LIGASE, MITOCHONDRIAL"/>
    <property type="match status" value="1"/>
</dbReference>
<dbReference type="GO" id="GO:0004823">
    <property type="term" value="F:leucine-tRNA ligase activity"/>
    <property type="evidence" value="ECO:0007669"/>
    <property type="project" value="UniProtKB-UniRule"/>
</dbReference>
<dbReference type="EC" id="6.1.1.4" evidence="8"/>
<feature type="domain" description="Methionyl/Valyl/Leucyl/Isoleucyl-tRNA synthetase anticodon-binding" evidence="10">
    <location>
        <begin position="708"/>
        <end position="841"/>
    </location>
</feature>
<dbReference type="PANTHER" id="PTHR43740">
    <property type="entry name" value="LEUCYL-TRNA SYNTHETASE"/>
    <property type="match status" value="1"/>
</dbReference>
<gene>
    <name evidence="8" type="primary">leuS</name>
    <name evidence="12" type="ORF">A3D25_05715</name>
</gene>
<name>A0A1F5KIU1_9BACT</name>
<evidence type="ECO:0000256" key="6">
    <source>
        <dbReference type="ARBA" id="ARBA00023146"/>
    </source>
</evidence>
<evidence type="ECO:0000256" key="5">
    <source>
        <dbReference type="ARBA" id="ARBA00022917"/>
    </source>
</evidence>
<dbReference type="Pfam" id="PF13603">
    <property type="entry name" value="tRNA-synt_1_2"/>
    <property type="match status" value="1"/>
</dbReference>
<feature type="domain" description="Leucyl-tRNA synthetase editing" evidence="11">
    <location>
        <begin position="228"/>
        <end position="445"/>
    </location>
</feature>
<dbReference type="GO" id="GO:0006429">
    <property type="term" value="P:leucyl-tRNA aminoacylation"/>
    <property type="evidence" value="ECO:0007669"/>
    <property type="project" value="UniProtKB-UniRule"/>
</dbReference>